<dbReference type="RefSeq" id="WP_264790349.1">
    <property type="nucleotide sequence ID" value="NZ_AP026867.1"/>
</dbReference>
<dbReference type="KEGG" id="aup:AsAng_0059570"/>
<gene>
    <name evidence="1" type="ORF">AsAng_0059570</name>
</gene>
<organism evidence="1 2">
    <name type="scientific">Aureispira anguillae</name>
    <dbReference type="NCBI Taxonomy" id="2864201"/>
    <lineage>
        <taxon>Bacteria</taxon>
        <taxon>Pseudomonadati</taxon>
        <taxon>Bacteroidota</taxon>
        <taxon>Saprospiria</taxon>
        <taxon>Saprospirales</taxon>
        <taxon>Saprospiraceae</taxon>
        <taxon>Aureispira</taxon>
    </lineage>
</organism>
<dbReference type="Gene3D" id="1.10.260.40">
    <property type="entry name" value="lambda repressor-like DNA-binding domains"/>
    <property type="match status" value="1"/>
</dbReference>
<dbReference type="InterPro" id="IPR010982">
    <property type="entry name" value="Lambda_DNA-bd_dom_sf"/>
</dbReference>
<proteinExistence type="predicted"/>
<dbReference type="Proteomes" id="UP001060919">
    <property type="component" value="Chromosome"/>
</dbReference>
<dbReference type="AlphaFoldDB" id="A0A915YL88"/>
<evidence type="ECO:0000313" key="2">
    <source>
        <dbReference type="Proteomes" id="UP001060919"/>
    </source>
</evidence>
<accession>A0A915YL88</accession>
<sequence length="180" mass="21738">MMNNYEKTYQKLSKQYSDEEIADAMLIPKGLTEIEMEKAKEDLLVFRLKLLAEQNEEERIYSDLLRFKYQMEDYIKMGGYSSDKSFGKHLEEYAHILKRTKKQLSEDLNVHYTRLSRIINDKEEPNVELTYRLEEHCDQLIPFIYWWRLMIKKQEALIKQDEKTRKQEAAKVKNAIKFRA</sequence>
<name>A0A915YL88_9BACT</name>
<dbReference type="EMBL" id="AP026867">
    <property type="protein sequence ID" value="BDS15173.1"/>
    <property type="molecule type" value="Genomic_DNA"/>
</dbReference>
<dbReference type="GO" id="GO:0003677">
    <property type="term" value="F:DNA binding"/>
    <property type="evidence" value="ECO:0007669"/>
    <property type="project" value="InterPro"/>
</dbReference>
<reference evidence="1" key="1">
    <citation type="submission" date="2022-09" db="EMBL/GenBank/DDBJ databases">
        <title>Aureispira anguillicida sp. nov., isolated from Leptocephalus of Japanese eel Anguilla japonica.</title>
        <authorList>
            <person name="Yuasa K."/>
            <person name="Mekata T."/>
            <person name="Ikunari K."/>
        </authorList>
    </citation>
    <scope>NUCLEOTIDE SEQUENCE</scope>
    <source>
        <strain evidence="1">EL160426</strain>
    </source>
</reference>
<protein>
    <submittedName>
        <fullName evidence="1">Uncharacterized protein</fullName>
    </submittedName>
</protein>
<dbReference type="SUPFAM" id="SSF47413">
    <property type="entry name" value="lambda repressor-like DNA-binding domains"/>
    <property type="match status" value="1"/>
</dbReference>
<keyword evidence="2" id="KW-1185">Reference proteome</keyword>
<evidence type="ECO:0000313" key="1">
    <source>
        <dbReference type="EMBL" id="BDS15173.1"/>
    </source>
</evidence>